<dbReference type="SUPFAM" id="SSF64263">
    <property type="entry name" value="Prokaryotic ribosomal protein L17"/>
    <property type="match status" value="1"/>
</dbReference>
<evidence type="ECO:0000256" key="1">
    <source>
        <dbReference type="ARBA" id="ARBA00008777"/>
    </source>
</evidence>
<protein>
    <recommendedName>
        <fullName evidence="4">Large ribosomal subunit protein bL17m</fullName>
    </recommendedName>
    <alternativeName>
        <fullName evidence="5">39S ribosomal protein L17, mitochondrial</fullName>
    </alternativeName>
</protein>
<reference evidence="7 8" key="1">
    <citation type="journal article" date="2014" name="Nat. Genet.">
        <title>Genome and transcriptome of the porcine whipworm Trichuris suis.</title>
        <authorList>
            <person name="Jex A.R."/>
            <person name="Nejsum P."/>
            <person name="Schwarz E.M."/>
            <person name="Hu L."/>
            <person name="Young N.D."/>
            <person name="Hall R.S."/>
            <person name="Korhonen P.K."/>
            <person name="Liao S."/>
            <person name="Thamsborg S."/>
            <person name="Xia J."/>
            <person name="Xu P."/>
            <person name="Wang S."/>
            <person name="Scheerlinck J.P."/>
            <person name="Hofmann A."/>
            <person name="Sternberg P.W."/>
            <person name="Wang J."/>
            <person name="Gasser R.B."/>
        </authorList>
    </citation>
    <scope>NUCLEOTIDE SEQUENCE [LARGE SCALE GENOMIC DNA]</scope>
    <source>
        <strain evidence="7">DCEP-RM93M</strain>
    </source>
</reference>
<comment type="similarity">
    <text evidence="1">Belongs to the bacterial ribosomal protein bL17 family.</text>
</comment>
<dbReference type="InterPro" id="IPR036373">
    <property type="entry name" value="Ribosomal_bL17_sf"/>
</dbReference>
<evidence type="ECO:0000256" key="5">
    <source>
        <dbReference type="ARBA" id="ARBA00035413"/>
    </source>
</evidence>
<dbReference type="FunFam" id="3.90.1030.10:FF:000009">
    <property type="entry name" value="39S ribosomal protein L17, mitochondrial"/>
    <property type="match status" value="1"/>
</dbReference>
<dbReference type="Gene3D" id="3.90.1030.10">
    <property type="entry name" value="Ribosomal protein L17"/>
    <property type="match status" value="1"/>
</dbReference>
<dbReference type="Pfam" id="PF01196">
    <property type="entry name" value="Ribosomal_L17"/>
    <property type="match status" value="1"/>
</dbReference>
<dbReference type="PANTHER" id="PTHR14413">
    <property type="entry name" value="RIBOSOMAL PROTEIN L17"/>
    <property type="match status" value="1"/>
</dbReference>
<dbReference type="Proteomes" id="UP000030764">
    <property type="component" value="Unassembled WGS sequence"/>
</dbReference>
<feature type="region of interest" description="Disordered" evidence="6">
    <location>
        <begin position="184"/>
        <end position="215"/>
    </location>
</feature>
<dbReference type="InterPro" id="IPR000456">
    <property type="entry name" value="Ribosomal_bL17"/>
</dbReference>
<dbReference type="AlphaFoldDB" id="A0A085M473"/>
<dbReference type="EMBL" id="KL363233">
    <property type="protein sequence ID" value="KFD52019.1"/>
    <property type="molecule type" value="Genomic_DNA"/>
</dbReference>
<evidence type="ECO:0000256" key="6">
    <source>
        <dbReference type="SAM" id="MobiDB-lite"/>
    </source>
</evidence>
<gene>
    <name evidence="7" type="ORF">M513_07151</name>
</gene>
<keyword evidence="8" id="KW-1185">Reference proteome</keyword>
<organism evidence="7 8">
    <name type="scientific">Trichuris suis</name>
    <name type="common">pig whipworm</name>
    <dbReference type="NCBI Taxonomy" id="68888"/>
    <lineage>
        <taxon>Eukaryota</taxon>
        <taxon>Metazoa</taxon>
        <taxon>Ecdysozoa</taxon>
        <taxon>Nematoda</taxon>
        <taxon>Enoplea</taxon>
        <taxon>Dorylaimia</taxon>
        <taxon>Trichinellida</taxon>
        <taxon>Trichuridae</taxon>
        <taxon>Trichuris</taxon>
    </lineage>
</organism>
<evidence type="ECO:0000313" key="8">
    <source>
        <dbReference type="Proteomes" id="UP000030764"/>
    </source>
</evidence>
<evidence type="ECO:0000256" key="2">
    <source>
        <dbReference type="ARBA" id="ARBA00022980"/>
    </source>
</evidence>
<name>A0A085M473_9BILA</name>
<keyword evidence="2" id="KW-0689">Ribosomal protein</keyword>
<feature type="compositionally biased region" description="Polar residues" evidence="6">
    <location>
        <begin position="192"/>
        <end position="215"/>
    </location>
</feature>
<evidence type="ECO:0000256" key="4">
    <source>
        <dbReference type="ARBA" id="ARBA00035290"/>
    </source>
</evidence>
<sequence length="215" mass="24746">MSRKFDFGTVITTLEKHTRLFPKLLPPIGAPVVPWKKKLKHGTIQSGEGHLVIVRETVTSLFRDERIEIPKRRALVCRPYAERLIQMALAYGDRHMPTMEVCDYFISEKELIHKLFQVYVPRYRNCKSGFTMLYRLPDDYSPSTYVRKRRFILELKGNPYPPVVEEENYSKSLLNVLLQAYSSRRKKEAGSPPSSDNGKTYPSASNEAAPTTAFS</sequence>
<dbReference type="GO" id="GO:0005762">
    <property type="term" value="C:mitochondrial large ribosomal subunit"/>
    <property type="evidence" value="ECO:0007669"/>
    <property type="project" value="TreeGrafter"/>
</dbReference>
<evidence type="ECO:0000313" key="7">
    <source>
        <dbReference type="EMBL" id="KFD52019.1"/>
    </source>
</evidence>
<accession>A0A085M473</accession>
<dbReference type="GO" id="GO:0006412">
    <property type="term" value="P:translation"/>
    <property type="evidence" value="ECO:0007669"/>
    <property type="project" value="InterPro"/>
</dbReference>
<dbReference type="GO" id="GO:0003735">
    <property type="term" value="F:structural constituent of ribosome"/>
    <property type="evidence" value="ECO:0007669"/>
    <property type="project" value="InterPro"/>
</dbReference>
<proteinExistence type="inferred from homology"/>
<dbReference type="PANTHER" id="PTHR14413:SF16">
    <property type="entry name" value="LARGE RIBOSOMAL SUBUNIT PROTEIN BL17M"/>
    <property type="match status" value="1"/>
</dbReference>
<keyword evidence="3" id="KW-0687">Ribonucleoprotein</keyword>
<evidence type="ECO:0000256" key="3">
    <source>
        <dbReference type="ARBA" id="ARBA00023274"/>
    </source>
</evidence>